<accession>A0A1E7R3M8</accession>
<dbReference type="AlphaFoldDB" id="A0A1E7R3M8"/>
<dbReference type="EMBL" id="MKKK01000038">
    <property type="protein sequence ID" value="OEY93902.1"/>
    <property type="molecule type" value="Genomic_DNA"/>
</dbReference>
<dbReference type="GO" id="GO:0005737">
    <property type="term" value="C:cytoplasm"/>
    <property type="evidence" value="ECO:0007669"/>
    <property type="project" value="TreeGrafter"/>
</dbReference>
<evidence type="ECO:0000256" key="2">
    <source>
        <dbReference type="ARBA" id="ARBA00005896"/>
    </source>
</evidence>
<dbReference type="InterPro" id="IPR051323">
    <property type="entry name" value="AtsK-like"/>
</dbReference>
<comment type="similarity">
    <text evidence="2">Belongs to the TfdA dioxygenase family.</text>
</comment>
<dbReference type="Pfam" id="PF02668">
    <property type="entry name" value="TauD"/>
    <property type="match status" value="1"/>
</dbReference>
<evidence type="ECO:0000256" key="3">
    <source>
        <dbReference type="ARBA" id="ARBA00022723"/>
    </source>
</evidence>
<keyword evidence="9" id="KW-1185">Reference proteome</keyword>
<evidence type="ECO:0000313" key="9">
    <source>
        <dbReference type="Proteomes" id="UP000185895"/>
    </source>
</evidence>
<dbReference type="GO" id="GO:0046872">
    <property type="term" value="F:metal ion binding"/>
    <property type="evidence" value="ECO:0007669"/>
    <property type="project" value="UniProtKB-KW"/>
</dbReference>
<dbReference type="Proteomes" id="UP000185895">
    <property type="component" value="Unassembled WGS sequence"/>
</dbReference>
<evidence type="ECO:0000256" key="1">
    <source>
        <dbReference type="ARBA" id="ARBA00001954"/>
    </source>
</evidence>
<gene>
    <name evidence="8" type="ORF">BJI46_13830</name>
</gene>
<comment type="caution">
    <text evidence="8">The sequence shown here is derived from an EMBL/GenBank/DDBJ whole genome shotgun (WGS) entry which is preliminary data.</text>
</comment>
<keyword evidence="5" id="KW-0560">Oxidoreductase</keyword>
<dbReference type="RefSeq" id="WP_070070355.1">
    <property type="nucleotide sequence ID" value="NZ_MKKK01000038.1"/>
</dbReference>
<dbReference type="InterPro" id="IPR003819">
    <property type="entry name" value="TauD/TfdA-like"/>
</dbReference>
<dbReference type="SUPFAM" id="SSF51197">
    <property type="entry name" value="Clavaminate synthase-like"/>
    <property type="match status" value="1"/>
</dbReference>
<organism evidence="8 9">
    <name type="scientific">Acinetobacter qingfengensis</name>
    <dbReference type="NCBI Taxonomy" id="1262585"/>
    <lineage>
        <taxon>Bacteria</taxon>
        <taxon>Pseudomonadati</taxon>
        <taxon>Pseudomonadota</taxon>
        <taxon>Gammaproteobacteria</taxon>
        <taxon>Moraxellales</taxon>
        <taxon>Moraxellaceae</taxon>
        <taxon>Acinetobacter</taxon>
    </lineage>
</organism>
<keyword evidence="6" id="KW-0408">Iron</keyword>
<keyword evidence="4 8" id="KW-0223">Dioxygenase</keyword>
<reference evidence="8 9" key="1">
    <citation type="submission" date="2016-09" db="EMBL/GenBank/DDBJ databases">
        <authorList>
            <person name="Capua I."/>
            <person name="De Benedictis P."/>
            <person name="Joannis T."/>
            <person name="Lombin L.H."/>
            <person name="Cattoli G."/>
        </authorList>
    </citation>
    <scope>NUCLEOTIDE SEQUENCE [LARGE SCALE GENOMIC DNA]</scope>
    <source>
        <strain evidence="8 9">ANC 4671</strain>
    </source>
</reference>
<dbReference type="STRING" id="1262585.BJI46_13830"/>
<dbReference type="PANTHER" id="PTHR30468">
    <property type="entry name" value="ALPHA-KETOGLUTARATE-DEPENDENT SULFONATE DIOXYGENASE"/>
    <property type="match status" value="1"/>
</dbReference>
<evidence type="ECO:0000256" key="4">
    <source>
        <dbReference type="ARBA" id="ARBA00022964"/>
    </source>
</evidence>
<sequence>MSDTELKITPLTGRIGAQIQDIHLSSTLNPRQINQVYQALLKYKVIFFRGQHHLTDEEQEKFAALFGTPVKHPTVPVAQDSNYIFELDSKYGGRADVWHTDVTFIDAYPKLSILRAIKIPAVGGDTTWANTASAYQELPQSLKLLADHLRAIHTNDFDYGGFRPNADQSVVERHEKLFASTRYETEHPVVRIHPETGEKTLVLGQFFKRFVGLTTRESAKIFEVFQERITKPENTVRWKWQEGDVIIWDNRATQHLAVDDYGDAHRIVRRVTLSGEVPVGTDGQKSITLLPKNLHDQELEQFKTQAILNA</sequence>
<dbReference type="FunFam" id="3.60.130.10:FF:000002">
    <property type="entry name" value="Alpha-ketoglutarate-dependent taurine dioxygenase"/>
    <property type="match status" value="1"/>
</dbReference>
<protein>
    <submittedName>
        <fullName evidence="8">Taurine dioxygenase</fullName>
    </submittedName>
</protein>
<name>A0A1E7R3M8_9GAMM</name>
<dbReference type="Gene3D" id="3.60.130.10">
    <property type="entry name" value="Clavaminate synthase-like"/>
    <property type="match status" value="1"/>
</dbReference>
<keyword evidence="3" id="KW-0479">Metal-binding</keyword>
<evidence type="ECO:0000256" key="5">
    <source>
        <dbReference type="ARBA" id="ARBA00023002"/>
    </source>
</evidence>
<evidence type="ECO:0000259" key="7">
    <source>
        <dbReference type="Pfam" id="PF02668"/>
    </source>
</evidence>
<evidence type="ECO:0000256" key="6">
    <source>
        <dbReference type="ARBA" id="ARBA00023004"/>
    </source>
</evidence>
<feature type="domain" description="TauD/TfdA-like" evidence="7">
    <location>
        <begin position="8"/>
        <end position="272"/>
    </location>
</feature>
<dbReference type="PANTHER" id="PTHR30468:SF5">
    <property type="entry name" value="ALPHA-KETOGLUTARATE-DEPENDENT SULFATE ESTER DIOXYGENASE"/>
    <property type="match status" value="1"/>
</dbReference>
<dbReference type="OrthoDB" id="581608at2"/>
<evidence type="ECO:0000313" key="8">
    <source>
        <dbReference type="EMBL" id="OEY93902.1"/>
    </source>
</evidence>
<comment type="cofactor">
    <cofactor evidence="1">
        <name>Fe(2+)</name>
        <dbReference type="ChEBI" id="CHEBI:29033"/>
    </cofactor>
</comment>
<proteinExistence type="inferred from homology"/>
<dbReference type="GO" id="GO:0016706">
    <property type="term" value="F:2-oxoglutarate-dependent dioxygenase activity"/>
    <property type="evidence" value="ECO:0007669"/>
    <property type="project" value="TreeGrafter"/>
</dbReference>
<dbReference type="InterPro" id="IPR042098">
    <property type="entry name" value="TauD-like_sf"/>
</dbReference>